<name>A0A2N0BM58_9LEPT</name>
<evidence type="ECO:0000313" key="3">
    <source>
        <dbReference type="EMBL" id="PJZ93891.1"/>
    </source>
</evidence>
<comment type="caution">
    <text evidence="3">The sequence shown here is derived from an EMBL/GenBank/DDBJ whole genome shotgun (WGS) entry which is preliminary data.</text>
</comment>
<evidence type="ECO:0000259" key="1">
    <source>
        <dbReference type="Pfam" id="PF09851"/>
    </source>
</evidence>
<dbReference type="EMBL" id="NPEF01000038">
    <property type="protein sequence ID" value="PJZ93891.1"/>
    <property type="molecule type" value="Genomic_DNA"/>
</dbReference>
<accession>A0A2N0BM58</accession>
<evidence type="ECO:0000313" key="4">
    <source>
        <dbReference type="Proteomes" id="UP000232122"/>
    </source>
</evidence>
<keyword evidence="4" id="KW-1185">Reference proteome</keyword>
<sequence>MNRFLLFLPILIVAFCLAPGIRRELRYSSDSVAFYSMGVSSEFPSWLDRNAVAIEASPKHLSLLEESLHQLGNKNGSLVNDSAVRIFSKDLSGEIAARAYQNLKERPDFPYQLWILKKEDPINPGRRIRRTVFVLYPTADSFHIVFLQLDQFIDFQTPYSFQDWSNFSLSDSKPNVSLEIFIPDSAIGKSVYFRGTNSDELKKYHIQVPFDSLVSEKKGTEPSSVKKDKNAEDRLTELKRLYDKKLISEEEYRKKRAEILNSL</sequence>
<dbReference type="Pfam" id="PF09851">
    <property type="entry name" value="SHOCT"/>
    <property type="match status" value="1"/>
</dbReference>
<reference evidence="3" key="1">
    <citation type="submission" date="2017-07" db="EMBL/GenBank/DDBJ databases">
        <title>Leptospira spp. isolated from tropical soils.</title>
        <authorList>
            <person name="Thibeaux R."/>
            <person name="Iraola G."/>
            <person name="Ferres I."/>
            <person name="Bierque E."/>
            <person name="Girault D."/>
            <person name="Soupe-Gilbert M.-E."/>
            <person name="Picardeau M."/>
            <person name="Goarant C."/>
        </authorList>
    </citation>
    <scope>NUCLEOTIDE SEQUENCE [LARGE SCALE GENOMIC DNA]</scope>
    <source>
        <strain evidence="3">ATI7-C-A5</strain>
    </source>
</reference>
<protein>
    <submittedName>
        <fullName evidence="2">SHOCT domain-containing protein</fullName>
    </submittedName>
</protein>
<organism evidence="3">
    <name type="scientific">Leptospira ellisii</name>
    <dbReference type="NCBI Taxonomy" id="2023197"/>
    <lineage>
        <taxon>Bacteria</taxon>
        <taxon>Pseudomonadati</taxon>
        <taxon>Spirochaetota</taxon>
        <taxon>Spirochaetia</taxon>
        <taxon>Leptospirales</taxon>
        <taxon>Leptospiraceae</taxon>
        <taxon>Leptospira</taxon>
    </lineage>
</organism>
<dbReference type="AlphaFoldDB" id="A0A2N0BM58"/>
<feature type="domain" description="SHOCT" evidence="1">
    <location>
        <begin position="233"/>
        <end position="260"/>
    </location>
</feature>
<dbReference type="NCBIfam" id="NF047484">
    <property type="entry name" value="LA1326_LA4305"/>
    <property type="match status" value="1"/>
</dbReference>
<reference evidence="2" key="3">
    <citation type="submission" date="2023-10" db="EMBL/GenBank/DDBJ databases">
        <authorList>
            <person name="Picardeau M."/>
            <person name="Thibeaux R."/>
        </authorList>
    </citation>
    <scope>NUCLEOTIDE SEQUENCE</scope>
    <source>
        <strain evidence="2">ATI7-C-A5</strain>
    </source>
</reference>
<dbReference type="InterPro" id="IPR018649">
    <property type="entry name" value="SHOCT"/>
</dbReference>
<accession>A0A2N0BBJ8</accession>
<evidence type="ECO:0000313" key="2">
    <source>
        <dbReference type="EMBL" id="MDV6237702.1"/>
    </source>
</evidence>
<dbReference type="EMBL" id="NPEF02000031">
    <property type="protein sequence ID" value="MDV6237702.1"/>
    <property type="molecule type" value="Genomic_DNA"/>
</dbReference>
<dbReference type="OrthoDB" id="342667at2"/>
<proteinExistence type="predicted"/>
<dbReference type="RefSeq" id="WP_100746485.1">
    <property type="nucleotide sequence ID" value="NZ_NPEF02000031.1"/>
</dbReference>
<gene>
    <name evidence="2" type="ORF">CH379_018895</name>
    <name evidence="3" type="ORF">CH379_05540</name>
</gene>
<dbReference type="Proteomes" id="UP000232122">
    <property type="component" value="Unassembled WGS sequence"/>
</dbReference>
<reference evidence="2 4" key="2">
    <citation type="journal article" date="2018" name="Microb. Genom.">
        <title>Deciphering the unexplored Leptospira diversity from soils uncovers genomic evolution to virulence.</title>
        <authorList>
            <person name="Thibeaux R."/>
            <person name="Iraola G."/>
            <person name="Ferres I."/>
            <person name="Bierque E."/>
            <person name="Girault D."/>
            <person name="Soupe-Gilbert M.E."/>
            <person name="Picardeau M."/>
            <person name="Goarant C."/>
        </authorList>
    </citation>
    <scope>NUCLEOTIDE SEQUENCE [LARGE SCALE GENOMIC DNA]</scope>
    <source>
        <strain evidence="2 4">ATI7-C-A5</strain>
    </source>
</reference>